<dbReference type="SFLD" id="SFLDG01083">
    <property type="entry name" value="Uncharacterised_Radical_SAM_Su"/>
    <property type="match status" value="1"/>
</dbReference>
<evidence type="ECO:0000256" key="5">
    <source>
        <dbReference type="ARBA" id="ARBA00023004"/>
    </source>
</evidence>
<comment type="cofactor">
    <cofactor evidence="1">
        <name>[4Fe-4S] cluster</name>
        <dbReference type="ChEBI" id="CHEBI:49883"/>
    </cofactor>
</comment>
<evidence type="ECO:0000313" key="8">
    <source>
        <dbReference type="EMBL" id="SHJ94168.1"/>
    </source>
</evidence>
<evidence type="ECO:0000256" key="3">
    <source>
        <dbReference type="ARBA" id="ARBA00022691"/>
    </source>
</evidence>
<dbReference type="SFLD" id="SFLDS00029">
    <property type="entry name" value="Radical_SAM"/>
    <property type="match status" value="1"/>
</dbReference>
<keyword evidence="5" id="KW-0408">Iron</keyword>
<dbReference type="EMBL" id="FQZT01000027">
    <property type="protein sequence ID" value="SHJ94168.1"/>
    <property type="molecule type" value="Genomic_DNA"/>
</dbReference>
<dbReference type="GO" id="GO:0046872">
    <property type="term" value="F:metal ion binding"/>
    <property type="evidence" value="ECO:0007669"/>
    <property type="project" value="UniProtKB-KW"/>
</dbReference>
<dbReference type="PANTHER" id="PTHR43787:SF11">
    <property type="entry name" value="UPF0026 PROTEIN SLR1464"/>
    <property type="match status" value="1"/>
</dbReference>
<dbReference type="Pfam" id="PF04055">
    <property type="entry name" value="Radical_SAM"/>
    <property type="match status" value="1"/>
</dbReference>
<dbReference type="InterPro" id="IPR058240">
    <property type="entry name" value="rSAM_sf"/>
</dbReference>
<reference evidence="8 9" key="1">
    <citation type="submission" date="2016-11" db="EMBL/GenBank/DDBJ databases">
        <authorList>
            <person name="Jaros S."/>
            <person name="Januszkiewicz K."/>
            <person name="Wedrychowicz H."/>
        </authorList>
    </citation>
    <scope>NUCLEOTIDE SEQUENCE [LARGE SCALE GENOMIC DNA]</scope>
    <source>
        <strain evidence="8 9">DSM 5091</strain>
    </source>
</reference>
<dbReference type="GO" id="GO:0003824">
    <property type="term" value="F:catalytic activity"/>
    <property type="evidence" value="ECO:0007669"/>
    <property type="project" value="InterPro"/>
</dbReference>
<dbReference type="SMART" id="SM00729">
    <property type="entry name" value="Elp3"/>
    <property type="match status" value="1"/>
</dbReference>
<dbReference type="Gene3D" id="3.20.20.70">
    <property type="entry name" value="Aldolase class I"/>
    <property type="match status" value="1"/>
</dbReference>
<feature type="domain" description="Radical SAM core" evidence="7">
    <location>
        <begin position="12"/>
        <end position="251"/>
    </location>
</feature>
<dbReference type="SUPFAM" id="SSF102114">
    <property type="entry name" value="Radical SAM enzymes"/>
    <property type="match status" value="1"/>
</dbReference>
<gene>
    <name evidence="8" type="ORF">SAMN02745165_03590</name>
</gene>
<evidence type="ECO:0000256" key="1">
    <source>
        <dbReference type="ARBA" id="ARBA00001966"/>
    </source>
</evidence>
<protein>
    <submittedName>
        <fullName evidence="8">Wyosine [tRNA(Phe)-imidazoG37] synthetase, radical SAM superfamily</fullName>
    </submittedName>
</protein>
<accession>A0A1M6NEL0</accession>
<keyword evidence="6" id="KW-0411">Iron-sulfur</keyword>
<evidence type="ECO:0000256" key="2">
    <source>
        <dbReference type="ARBA" id="ARBA00022485"/>
    </source>
</evidence>
<dbReference type="GO" id="GO:0051539">
    <property type="term" value="F:4 iron, 4 sulfur cluster binding"/>
    <property type="evidence" value="ECO:0007669"/>
    <property type="project" value="UniProtKB-KW"/>
</dbReference>
<dbReference type="CDD" id="cd01335">
    <property type="entry name" value="Radical_SAM"/>
    <property type="match status" value="1"/>
</dbReference>
<keyword evidence="4" id="KW-0479">Metal-binding</keyword>
<dbReference type="STRING" id="1122189.SAMN02745165_03590"/>
<dbReference type="InterPro" id="IPR040084">
    <property type="entry name" value="GTPase_Obg"/>
</dbReference>
<dbReference type="RefSeq" id="WP_072910099.1">
    <property type="nucleotide sequence ID" value="NZ_FQZT01000027.1"/>
</dbReference>
<dbReference type="OrthoDB" id="9800840at2"/>
<dbReference type="PANTHER" id="PTHR43787">
    <property type="entry name" value="FEMO COFACTOR BIOSYNTHESIS PROTEIN NIFB-RELATED"/>
    <property type="match status" value="1"/>
</dbReference>
<dbReference type="InterPro" id="IPR007197">
    <property type="entry name" value="rSAM"/>
</dbReference>
<proteinExistence type="predicted"/>
<sequence length="317" mass="36013">MSLSEITFGPVPSRRLGRSLGINNIPPKICSYSCVYCQVGLTSRRETKPCTFFHPKEISQQVEKRVDSLCRQGERVDYLTFVPDGEPTLDNRLEETIELLRPLGIRIAVITNASLLGQPMVKRAQLKADWVSVKIDSVDTRLWRKINRPPKQLQLDMVLRGIQVFADEFEGTLVSETMLLEGLNDKVDTLTETAEFIANLSPQKAYLAIPTRPPAEKWVKPPSHENFLSAYQTFQEKISNTECLIEYEGEDFVAAGNIRDEMLRITSVHPLREEAVAKLLSDASAGPEVIDGLMKEKKITMTEYRGKRFYLRNFHLP</sequence>
<keyword evidence="3" id="KW-0949">S-adenosyl-L-methionine</keyword>
<evidence type="ECO:0000256" key="6">
    <source>
        <dbReference type="ARBA" id="ARBA00023014"/>
    </source>
</evidence>
<dbReference type="PROSITE" id="PS51918">
    <property type="entry name" value="RADICAL_SAM"/>
    <property type="match status" value="1"/>
</dbReference>
<keyword evidence="2" id="KW-0004">4Fe-4S</keyword>
<evidence type="ECO:0000259" key="7">
    <source>
        <dbReference type="PROSITE" id="PS51918"/>
    </source>
</evidence>
<dbReference type="AlphaFoldDB" id="A0A1M6NEL0"/>
<organism evidence="8 9">
    <name type="scientific">Malonomonas rubra DSM 5091</name>
    <dbReference type="NCBI Taxonomy" id="1122189"/>
    <lineage>
        <taxon>Bacteria</taxon>
        <taxon>Pseudomonadati</taxon>
        <taxon>Thermodesulfobacteriota</taxon>
        <taxon>Desulfuromonadia</taxon>
        <taxon>Desulfuromonadales</taxon>
        <taxon>Geopsychrobacteraceae</taxon>
        <taxon>Malonomonas</taxon>
    </lineage>
</organism>
<dbReference type="InterPro" id="IPR006638">
    <property type="entry name" value="Elp3/MiaA/NifB-like_rSAM"/>
</dbReference>
<name>A0A1M6NEL0_MALRU</name>
<evidence type="ECO:0000256" key="4">
    <source>
        <dbReference type="ARBA" id="ARBA00022723"/>
    </source>
</evidence>
<evidence type="ECO:0000313" key="9">
    <source>
        <dbReference type="Proteomes" id="UP000184171"/>
    </source>
</evidence>
<keyword evidence="9" id="KW-1185">Reference proteome</keyword>
<dbReference type="InterPro" id="IPR013785">
    <property type="entry name" value="Aldolase_TIM"/>
</dbReference>
<dbReference type="Proteomes" id="UP000184171">
    <property type="component" value="Unassembled WGS sequence"/>
</dbReference>